<evidence type="ECO:0000256" key="4">
    <source>
        <dbReference type="ARBA" id="ARBA00022496"/>
    </source>
</evidence>
<evidence type="ECO:0000256" key="5">
    <source>
        <dbReference type="ARBA" id="ARBA00022692"/>
    </source>
</evidence>
<protein>
    <submittedName>
        <fullName evidence="15">TonB-dependent receptor</fullName>
    </submittedName>
</protein>
<dbReference type="EMBL" id="DOTR01000010">
    <property type="protein sequence ID" value="HCA00865.1"/>
    <property type="molecule type" value="Genomic_DNA"/>
</dbReference>
<comment type="similarity">
    <text evidence="11 12">Belongs to the TonB-dependent receptor family.</text>
</comment>
<evidence type="ECO:0000256" key="3">
    <source>
        <dbReference type="ARBA" id="ARBA00022452"/>
    </source>
</evidence>
<organism evidence="15">
    <name type="scientific">Halomonas campaniensis</name>
    <dbReference type="NCBI Taxonomy" id="213554"/>
    <lineage>
        <taxon>Bacteria</taxon>
        <taxon>Pseudomonadati</taxon>
        <taxon>Pseudomonadota</taxon>
        <taxon>Gammaproteobacteria</taxon>
        <taxon>Oceanospirillales</taxon>
        <taxon>Halomonadaceae</taxon>
        <taxon>Halomonas</taxon>
    </lineage>
</organism>
<evidence type="ECO:0000256" key="2">
    <source>
        <dbReference type="ARBA" id="ARBA00022448"/>
    </source>
</evidence>
<evidence type="ECO:0000256" key="12">
    <source>
        <dbReference type="RuleBase" id="RU003357"/>
    </source>
</evidence>
<dbReference type="Gene3D" id="2.40.170.20">
    <property type="entry name" value="TonB-dependent receptor, beta-barrel domain"/>
    <property type="match status" value="1"/>
</dbReference>
<accession>A0A3D0KBW7</accession>
<keyword evidence="2 11" id="KW-0813">Transport</keyword>
<dbReference type="CDD" id="cd01347">
    <property type="entry name" value="ligand_gated_channel"/>
    <property type="match status" value="1"/>
</dbReference>
<dbReference type="InterPro" id="IPR012910">
    <property type="entry name" value="Plug_dom"/>
</dbReference>
<keyword evidence="3 11" id="KW-1134">Transmembrane beta strand</keyword>
<dbReference type="PROSITE" id="PS52016">
    <property type="entry name" value="TONB_DEPENDENT_REC_3"/>
    <property type="match status" value="1"/>
</dbReference>
<comment type="caution">
    <text evidence="15">The sequence shown here is derived from an EMBL/GenBank/DDBJ whole genome shotgun (WGS) entry which is preliminary data.</text>
</comment>
<dbReference type="SUPFAM" id="SSF56935">
    <property type="entry name" value="Porins"/>
    <property type="match status" value="1"/>
</dbReference>
<keyword evidence="9 11" id="KW-0472">Membrane</keyword>
<dbReference type="AlphaFoldDB" id="A0A3D0KBW7"/>
<evidence type="ECO:0000256" key="6">
    <source>
        <dbReference type="ARBA" id="ARBA00023004"/>
    </source>
</evidence>
<dbReference type="InterPro" id="IPR039426">
    <property type="entry name" value="TonB-dep_rcpt-like"/>
</dbReference>
<gene>
    <name evidence="15" type="ORF">DEO68_01475</name>
</gene>
<keyword evidence="5 11" id="KW-0812">Transmembrane</keyword>
<sequence>MLAHSNMVFADNAVENGKETPSELPAINVTADKTERPLEAIPASVSMIDGLDIKQSGIVTMEQLEGRVPGLSFQPFGQAGMNSPVMRGLTANFNTFSTSTLLLVDGVPTLTAQGFEDSFLDVDRVEVLRGPQSTLYGRNAEAGVIAIHSLPMDNIARASASVEIANRDKRAIRFSLSQPLVEDRLYASISGSSLEQDGFIDNIFTGRKEDDRQRRHLKLGVRWTPSAATDLVLRYAHQDYDDGAALWGAPTSPRQHVASGTEGWNQSSGQTLSLKASHTFASGLQLHSITAWNDFRDDIQQDTDFMPAEVMHIRRDHHLSTLSQELRLDGKMGDSDWLAGVYADRGANDLRNVGQRMRQQEDLRADQKSRTFALFTHWNMPLTDIWSLMAGARVERSAVEIQPQGALTQKRDWTHFSPKLALQYQFNPQHQWYASASHGIRTGGFNALSAATNYAAFAPETNWSYETGFKGWSSDKRLRYSLAVYFMDIDDMQVMQMPVPGFMYITSAATARSKGVELDMDYLLGDGWQLKAGLAWNRTNFDHFQDGDSNYAGNRNPFAPDLTGHIGIRYDALEGWYAQASVRGSSNVYLDAANQHWRNGYGLIDLVTGYQRGNWEISAYANNVADKTYDAVGYQNGFVTVYSPPREVGLRLAWRL</sequence>
<evidence type="ECO:0000259" key="13">
    <source>
        <dbReference type="Pfam" id="PF00593"/>
    </source>
</evidence>
<keyword evidence="15" id="KW-0675">Receptor</keyword>
<evidence type="ECO:0000313" key="15">
    <source>
        <dbReference type="EMBL" id="HCA00865.1"/>
    </source>
</evidence>
<evidence type="ECO:0000259" key="14">
    <source>
        <dbReference type="Pfam" id="PF07715"/>
    </source>
</evidence>
<proteinExistence type="inferred from homology"/>
<name>A0A3D0KBW7_9GAMM</name>
<reference evidence="15" key="1">
    <citation type="journal article" date="2018" name="Nat. Biotechnol.">
        <title>A standardized bacterial taxonomy based on genome phylogeny substantially revises the tree of life.</title>
        <authorList>
            <person name="Parks D.H."/>
            <person name="Chuvochina M."/>
            <person name="Waite D.W."/>
            <person name="Rinke C."/>
            <person name="Skarshewski A."/>
            <person name="Chaumeil P.A."/>
            <person name="Hugenholtz P."/>
        </authorList>
    </citation>
    <scope>NUCLEOTIDE SEQUENCE [LARGE SCALE GENOMIC DNA]</scope>
    <source>
        <strain evidence="15">UBA11284</strain>
    </source>
</reference>
<dbReference type="Pfam" id="PF00593">
    <property type="entry name" value="TonB_dep_Rec_b-barrel"/>
    <property type="match status" value="1"/>
</dbReference>
<evidence type="ECO:0000256" key="10">
    <source>
        <dbReference type="ARBA" id="ARBA00023237"/>
    </source>
</evidence>
<dbReference type="PANTHER" id="PTHR32552">
    <property type="entry name" value="FERRICHROME IRON RECEPTOR-RELATED"/>
    <property type="match status" value="1"/>
</dbReference>
<evidence type="ECO:0000256" key="7">
    <source>
        <dbReference type="ARBA" id="ARBA00023065"/>
    </source>
</evidence>
<dbReference type="InterPro" id="IPR036942">
    <property type="entry name" value="Beta-barrel_TonB_sf"/>
</dbReference>
<evidence type="ECO:0000256" key="1">
    <source>
        <dbReference type="ARBA" id="ARBA00004571"/>
    </source>
</evidence>
<evidence type="ECO:0000256" key="8">
    <source>
        <dbReference type="ARBA" id="ARBA00023077"/>
    </source>
</evidence>
<evidence type="ECO:0000256" key="9">
    <source>
        <dbReference type="ARBA" id="ARBA00023136"/>
    </source>
</evidence>
<keyword evidence="8 12" id="KW-0798">TonB box</keyword>
<dbReference type="GO" id="GO:0006826">
    <property type="term" value="P:iron ion transport"/>
    <property type="evidence" value="ECO:0007669"/>
    <property type="project" value="UniProtKB-KW"/>
</dbReference>
<dbReference type="Pfam" id="PF07715">
    <property type="entry name" value="Plug"/>
    <property type="match status" value="1"/>
</dbReference>
<dbReference type="InterPro" id="IPR000531">
    <property type="entry name" value="Beta-barrel_TonB"/>
</dbReference>
<keyword evidence="7" id="KW-0406">Ion transport</keyword>
<keyword evidence="10 11" id="KW-0998">Cell outer membrane</keyword>
<feature type="domain" description="TonB-dependent receptor plug" evidence="14">
    <location>
        <begin position="38"/>
        <end position="144"/>
    </location>
</feature>
<feature type="domain" description="TonB-dependent receptor-like beta-barrel" evidence="13">
    <location>
        <begin position="230"/>
        <end position="624"/>
    </location>
</feature>
<comment type="subcellular location">
    <subcellularLocation>
        <location evidence="1 11">Cell outer membrane</location>
        <topology evidence="1 11">Multi-pass membrane protein</topology>
    </subcellularLocation>
</comment>
<evidence type="ECO:0000256" key="11">
    <source>
        <dbReference type="PROSITE-ProRule" id="PRU01360"/>
    </source>
</evidence>
<keyword evidence="4" id="KW-0410">Iron transport</keyword>
<dbReference type="GO" id="GO:0009279">
    <property type="term" value="C:cell outer membrane"/>
    <property type="evidence" value="ECO:0007669"/>
    <property type="project" value="UniProtKB-SubCell"/>
</dbReference>
<keyword evidence="6" id="KW-0408">Iron</keyword>
<dbReference type="PANTHER" id="PTHR32552:SF81">
    <property type="entry name" value="TONB-DEPENDENT OUTER MEMBRANE RECEPTOR"/>
    <property type="match status" value="1"/>
</dbReference>